<reference evidence="1 2" key="1">
    <citation type="submission" date="2015-08" db="EMBL/GenBank/DDBJ databases">
        <title>Emmonsia species relationships and genome sequence.</title>
        <authorList>
            <person name="Cuomo C.A."/>
            <person name="Schwartz I.S."/>
            <person name="Kenyon C."/>
            <person name="De Hoog G.S."/>
            <person name="Govender N.P."/>
            <person name="Botha A."/>
            <person name="Moreno L."/>
            <person name="De Vries M."/>
            <person name="Munoz J.F."/>
            <person name="Stielow J.B."/>
        </authorList>
    </citation>
    <scope>NUCLEOTIDE SEQUENCE [LARGE SCALE GENOMIC DNA]</scope>
    <source>
        <strain evidence="1 2">EI222</strain>
    </source>
</reference>
<evidence type="ECO:0000313" key="2">
    <source>
        <dbReference type="Proteomes" id="UP000242791"/>
    </source>
</evidence>
<dbReference type="EMBL" id="LGTZ01002113">
    <property type="protein sequence ID" value="OJD19316.1"/>
    <property type="molecule type" value="Genomic_DNA"/>
</dbReference>
<dbReference type="VEuPathDB" id="FungiDB:ACJ73_08649"/>
<name>A0A1J9QTX0_9EURO</name>
<sequence>MPNISRFCRSNCCNKDKQASVGHITEFHGAMAIQDVGFFPDSTWNEKAQLGMSIARHASDASGSAFGRVYELGLSSGPLLV</sequence>
<dbReference type="Proteomes" id="UP000242791">
    <property type="component" value="Unassembled WGS sequence"/>
</dbReference>
<comment type="caution">
    <text evidence="1">The sequence shown here is derived from an EMBL/GenBank/DDBJ whole genome shotgun (WGS) entry which is preliminary data.</text>
</comment>
<protein>
    <submittedName>
        <fullName evidence="1">Uncharacterized protein</fullName>
    </submittedName>
</protein>
<gene>
    <name evidence="1" type="ORF">ACJ73_08649</name>
</gene>
<organism evidence="1 2">
    <name type="scientific">Blastomyces percursus</name>
    <dbReference type="NCBI Taxonomy" id="1658174"/>
    <lineage>
        <taxon>Eukaryota</taxon>
        <taxon>Fungi</taxon>
        <taxon>Dikarya</taxon>
        <taxon>Ascomycota</taxon>
        <taxon>Pezizomycotina</taxon>
        <taxon>Eurotiomycetes</taxon>
        <taxon>Eurotiomycetidae</taxon>
        <taxon>Onygenales</taxon>
        <taxon>Ajellomycetaceae</taxon>
        <taxon>Blastomyces</taxon>
    </lineage>
</organism>
<dbReference type="AlphaFoldDB" id="A0A1J9QTX0"/>
<accession>A0A1J9QTX0</accession>
<proteinExistence type="predicted"/>
<evidence type="ECO:0000313" key="1">
    <source>
        <dbReference type="EMBL" id="OJD19316.1"/>
    </source>
</evidence>
<keyword evidence="2" id="KW-1185">Reference proteome</keyword>